<keyword evidence="5 8" id="KW-0784">Thiamine biosynthesis</keyword>
<dbReference type="SUPFAM" id="SSF54285">
    <property type="entry name" value="MoaD/ThiS"/>
    <property type="match status" value="1"/>
</dbReference>
<evidence type="ECO:0000259" key="9">
    <source>
        <dbReference type="Pfam" id="PF05690"/>
    </source>
</evidence>
<accession>A0ABZ0B7W5</accession>
<dbReference type="Pfam" id="PF05690">
    <property type="entry name" value="ThiG"/>
    <property type="match status" value="1"/>
</dbReference>
<dbReference type="Gene3D" id="3.10.20.30">
    <property type="match status" value="1"/>
</dbReference>
<dbReference type="PANTHER" id="PTHR34266">
    <property type="entry name" value="THIAZOLE SYNTHASE"/>
    <property type="match status" value="1"/>
</dbReference>
<comment type="subunit">
    <text evidence="8">Homotetramer. Forms heterodimers with either ThiH or ThiS.</text>
</comment>
<proteinExistence type="inferred from homology"/>
<dbReference type="PANTHER" id="PTHR34266:SF2">
    <property type="entry name" value="THIAZOLE SYNTHASE"/>
    <property type="match status" value="1"/>
</dbReference>
<evidence type="ECO:0000313" key="10">
    <source>
        <dbReference type="EMBL" id="WNO53095.1"/>
    </source>
</evidence>
<dbReference type="InterPro" id="IPR003749">
    <property type="entry name" value="ThiS/MoaD-like"/>
</dbReference>
<feature type="active site" description="Schiff-base intermediate with DXP" evidence="8">
    <location>
        <position position="176"/>
    </location>
</feature>
<feature type="binding site" evidence="8">
    <location>
        <begin position="285"/>
        <end position="286"/>
    </location>
    <ligand>
        <name>1-deoxy-D-xylulose 5-phosphate</name>
        <dbReference type="ChEBI" id="CHEBI:57792"/>
    </ligand>
</feature>
<dbReference type="RefSeq" id="WP_313914218.1">
    <property type="nucleotide sequence ID" value="NZ_CP135076.1"/>
</dbReference>
<evidence type="ECO:0000256" key="6">
    <source>
        <dbReference type="ARBA" id="ARBA00023270"/>
    </source>
</evidence>
<comment type="pathway">
    <text evidence="2 8">Cofactor biosynthesis; thiamine diphosphate biosynthesis.</text>
</comment>
<dbReference type="EMBL" id="CP135076">
    <property type="protein sequence ID" value="WNO53095.1"/>
    <property type="molecule type" value="Genomic_DNA"/>
</dbReference>
<comment type="subcellular location">
    <subcellularLocation>
        <location evidence="8">Cytoplasm</location>
    </subcellularLocation>
</comment>
<evidence type="ECO:0000256" key="8">
    <source>
        <dbReference type="HAMAP-Rule" id="MF_00443"/>
    </source>
</evidence>
<gene>
    <name evidence="10" type="primary">thiS</name>
    <name evidence="8" type="synonym">thiG</name>
    <name evidence="10" type="ORF">RPR59_11630</name>
</gene>
<dbReference type="Proteomes" id="UP001302249">
    <property type="component" value="Chromosome"/>
</dbReference>
<dbReference type="SUPFAM" id="SSF110399">
    <property type="entry name" value="ThiG-like"/>
    <property type="match status" value="1"/>
</dbReference>
<dbReference type="InterPro" id="IPR012675">
    <property type="entry name" value="Beta-grasp_dom_sf"/>
</dbReference>
<dbReference type="HAMAP" id="MF_00443">
    <property type="entry name" value="ThiG"/>
    <property type="match status" value="1"/>
</dbReference>
<dbReference type="InterPro" id="IPR008867">
    <property type="entry name" value="ThiG"/>
</dbReference>
<dbReference type="EC" id="2.8.1.10" evidence="3 8"/>
<evidence type="ECO:0000256" key="1">
    <source>
        <dbReference type="ARBA" id="ARBA00002834"/>
    </source>
</evidence>
<organism evidence="10 11">
    <name type="scientific">Stakelama saccharophila</name>
    <dbReference type="NCBI Taxonomy" id="3075605"/>
    <lineage>
        <taxon>Bacteria</taxon>
        <taxon>Pseudomonadati</taxon>
        <taxon>Pseudomonadota</taxon>
        <taxon>Alphaproteobacteria</taxon>
        <taxon>Sphingomonadales</taxon>
        <taxon>Sphingomonadaceae</taxon>
        <taxon>Stakelama</taxon>
    </lineage>
</organism>
<evidence type="ECO:0000313" key="11">
    <source>
        <dbReference type="Proteomes" id="UP001302249"/>
    </source>
</evidence>
<dbReference type="Pfam" id="PF02597">
    <property type="entry name" value="ThiS"/>
    <property type="match status" value="1"/>
</dbReference>
<dbReference type="CDD" id="cd04728">
    <property type="entry name" value="ThiG"/>
    <property type="match status" value="1"/>
</dbReference>
<keyword evidence="4 8" id="KW-0808">Transferase</keyword>
<dbReference type="Gene3D" id="3.20.20.70">
    <property type="entry name" value="Aldolase class I"/>
    <property type="match status" value="1"/>
</dbReference>
<evidence type="ECO:0000256" key="2">
    <source>
        <dbReference type="ARBA" id="ARBA00004948"/>
    </source>
</evidence>
<dbReference type="InterPro" id="IPR016155">
    <property type="entry name" value="Mopterin_synth/thiamin_S_b"/>
</dbReference>
<comment type="function">
    <text evidence="1 8">Catalyzes the rearrangement of 1-deoxy-D-xylulose 5-phosphate (DXP) to produce the thiazole phosphate moiety of thiamine. Sulfur is provided by the thiocarboxylate moiety of the carrier protein ThiS. In vitro, sulfur can be provided by H(2)S.</text>
</comment>
<dbReference type="CDD" id="cd00565">
    <property type="entry name" value="Ubl_ThiS"/>
    <property type="match status" value="1"/>
</dbReference>
<keyword evidence="6 8" id="KW-0704">Schiff base</keyword>
<name>A0ABZ0B7W5_9SPHN</name>
<dbReference type="NCBIfam" id="TIGR01683">
    <property type="entry name" value="thiS"/>
    <property type="match status" value="1"/>
</dbReference>
<evidence type="ECO:0000256" key="7">
    <source>
        <dbReference type="ARBA" id="ARBA00049897"/>
    </source>
</evidence>
<comment type="similarity">
    <text evidence="8">Belongs to the ThiG family.</text>
</comment>
<evidence type="ECO:0000256" key="5">
    <source>
        <dbReference type="ARBA" id="ARBA00022977"/>
    </source>
</evidence>
<protein>
    <recommendedName>
        <fullName evidence="3 8">Thiazole synthase</fullName>
        <ecNumber evidence="3 8">2.8.1.10</ecNumber>
    </recommendedName>
</protein>
<feature type="binding site" evidence="8">
    <location>
        <begin position="263"/>
        <end position="264"/>
    </location>
    <ligand>
        <name>1-deoxy-D-xylulose 5-phosphate</name>
        <dbReference type="ChEBI" id="CHEBI:57792"/>
    </ligand>
</feature>
<dbReference type="InterPro" id="IPR033983">
    <property type="entry name" value="Thiazole_synthase_ThiG"/>
</dbReference>
<dbReference type="InterPro" id="IPR013785">
    <property type="entry name" value="Aldolase_TIM"/>
</dbReference>
<keyword evidence="8" id="KW-0963">Cytoplasm</keyword>
<reference evidence="10 11" key="1">
    <citation type="submission" date="2023-09" db="EMBL/GenBank/DDBJ databases">
        <authorList>
            <person name="Rey-Velasco X."/>
        </authorList>
    </citation>
    <scope>NUCLEOTIDE SEQUENCE [LARGE SCALE GENOMIC DNA]</scope>
    <source>
        <strain evidence="10 11">W311</strain>
    </source>
</reference>
<feature type="binding site" evidence="8">
    <location>
        <position position="237"/>
    </location>
    <ligand>
        <name>1-deoxy-D-xylulose 5-phosphate</name>
        <dbReference type="ChEBI" id="CHEBI:57792"/>
    </ligand>
</feature>
<evidence type="ECO:0000256" key="3">
    <source>
        <dbReference type="ARBA" id="ARBA00011960"/>
    </source>
</evidence>
<sequence length="333" mass="35426">MHKDGTVTIRVNGEHKRVTAGLTLAELAREMGLVPEKVAVERNLEVVPRSTLGEVMVEDGDELEIVHFVGGGDHAVAIEDTWSVAGHSFRSRLIVGTGKYKDFEQNAAAVEASGAEIVTVAVRRVNVSDPKAPMLTDYIDPKKVTYLPNTAGCFTGEEAIRTLRLAREAGGWDLVKLEVLGEAKTLYPDMVETLRATEILAKEGFKPMVYCVDDPIAAKRLEDAGAVAIMPLGAPIGSGLGIQNQVTIRLIVEGANVPVLVDAGVGTASDAGVAMELGCDGVLMNTAIAEAKDSIMMARAMKLAVESGRLSYRAGRMGKRRYADPSSPLSGLI</sequence>
<feature type="domain" description="Thiazole synthase ThiG" evidence="9">
    <location>
        <begin position="84"/>
        <end position="328"/>
    </location>
</feature>
<keyword evidence="11" id="KW-1185">Reference proteome</keyword>
<dbReference type="InterPro" id="IPR010035">
    <property type="entry name" value="Thi_S"/>
</dbReference>
<evidence type="ECO:0000256" key="4">
    <source>
        <dbReference type="ARBA" id="ARBA00022679"/>
    </source>
</evidence>
<comment type="catalytic activity">
    <reaction evidence="7 8">
        <text>[ThiS sulfur-carrier protein]-C-terminal-Gly-aminoethanethioate + 2-iminoacetate + 1-deoxy-D-xylulose 5-phosphate = [ThiS sulfur-carrier protein]-C-terminal Gly-Gly + 2-[(2R,5Z)-2-carboxy-4-methylthiazol-5(2H)-ylidene]ethyl phosphate + 2 H2O + H(+)</text>
        <dbReference type="Rhea" id="RHEA:26297"/>
        <dbReference type="Rhea" id="RHEA-COMP:12909"/>
        <dbReference type="Rhea" id="RHEA-COMP:19908"/>
        <dbReference type="ChEBI" id="CHEBI:15377"/>
        <dbReference type="ChEBI" id="CHEBI:15378"/>
        <dbReference type="ChEBI" id="CHEBI:57792"/>
        <dbReference type="ChEBI" id="CHEBI:62899"/>
        <dbReference type="ChEBI" id="CHEBI:77846"/>
        <dbReference type="ChEBI" id="CHEBI:90778"/>
        <dbReference type="ChEBI" id="CHEBI:232372"/>
        <dbReference type="EC" id="2.8.1.10"/>
    </reaction>
</comment>